<dbReference type="PANTHER" id="PTHR15854:SF4">
    <property type="entry name" value="PEROXYNITRITE ISOMERASE THAP4"/>
    <property type="match status" value="1"/>
</dbReference>
<dbReference type="InterPro" id="IPR014878">
    <property type="entry name" value="THAP4-like_heme-bd"/>
</dbReference>
<gene>
    <name evidence="3" type="ORF">OSB04_008136</name>
</gene>
<dbReference type="AlphaFoldDB" id="A0AA38TWQ1"/>
<evidence type="ECO:0000256" key="1">
    <source>
        <dbReference type="ARBA" id="ARBA00036993"/>
    </source>
</evidence>
<evidence type="ECO:0000259" key="2">
    <source>
        <dbReference type="Pfam" id="PF08768"/>
    </source>
</evidence>
<name>A0AA38TWQ1_9ASTR</name>
<evidence type="ECO:0000313" key="4">
    <source>
        <dbReference type="Proteomes" id="UP001172457"/>
    </source>
</evidence>
<dbReference type="EMBL" id="JARYMX010000002">
    <property type="protein sequence ID" value="KAJ9562976.1"/>
    <property type="molecule type" value="Genomic_DNA"/>
</dbReference>
<dbReference type="CDD" id="cd07828">
    <property type="entry name" value="lipocalin_heme-bd-THAP4-like"/>
    <property type="match status" value="1"/>
</dbReference>
<comment type="caution">
    <text evidence="3">The sequence shown here is derived from an EMBL/GenBank/DDBJ whole genome shotgun (WGS) entry which is preliminary data.</text>
</comment>
<dbReference type="Proteomes" id="UP001172457">
    <property type="component" value="Chromosome 2"/>
</dbReference>
<keyword evidence="4" id="KW-1185">Reference proteome</keyword>
<feature type="domain" description="THAP4-like heme-binding" evidence="2">
    <location>
        <begin position="14"/>
        <end position="160"/>
    </location>
</feature>
<dbReference type="SUPFAM" id="SSF50814">
    <property type="entry name" value="Lipocalins"/>
    <property type="match status" value="1"/>
</dbReference>
<dbReference type="Pfam" id="PF08768">
    <property type="entry name" value="THAP4_heme-bd"/>
    <property type="match status" value="1"/>
</dbReference>
<proteinExistence type="predicted"/>
<dbReference type="Gene3D" id="2.40.128.20">
    <property type="match status" value="1"/>
</dbReference>
<organism evidence="3 4">
    <name type="scientific">Centaurea solstitialis</name>
    <name type="common">yellow star-thistle</name>
    <dbReference type="NCBI Taxonomy" id="347529"/>
    <lineage>
        <taxon>Eukaryota</taxon>
        <taxon>Viridiplantae</taxon>
        <taxon>Streptophyta</taxon>
        <taxon>Embryophyta</taxon>
        <taxon>Tracheophyta</taxon>
        <taxon>Spermatophyta</taxon>
        <taxon>Magnoliopsida</taxon>
        <taxon>eudicotyledons</taxon>
        <taxon>Gunneridae</taxon>
        <taxon>Pentapetalae</taxon>
        <taxon>asterids</taxon>
        <taxon>campanulids</taxon>
        <taxon>Asterales</taxon>
        <taxon>Asteraceae</taxon>
        <taxon>Carduoideae</taxon>
        <taxon>Cardueae</taxon>
        <taxon>Centaureinae</taxon>
        <taxon>Centaurea</taxon>
    </lineage>
</organism>
<comment type="catalytic activity">
    <reaction evidence="1">
        <text>peroxynitrite = nitrate</text>
        <dbReference type="Rhea" id="RHEA:63116"/>
        <dbReference type="ChEBI" id="CHEBI:17632"/>
        <dbReference type="ChEBI" id="CHEBI:25941"/>
    </reaction>
    <physiologicalReaction direction="left-to-right" evidence="1">
        <dbReference type="Rhea" id="RHEA:63117"/>
    </physiologicalReaction>
</comment>
<sequence>MDGGVGRKVVHPAVEPLAYLIGTWRGEGEGGFPTISSFTYGEELTFTHPGNKPVIAYSQKTWKLSSGEPMHAESGYWRPKPDGTIEVVIAQSTGLVEVQKGSYDAENKSVKLHSEVIGNASKVKEITRVFTVVNEELSYVVEMETNLTDRQPHLKASLKKL</sequence>
<dbReference type="PANTHER" id="PTHR15854">
    <property type="entry name" value="THAP4 PROTEIN"/>
    <property type="match status" value="1"/>
</dbReference>
<evidence type="ECO:0000313" key="3">
    <source>
        <dbReference type="EMBL" id="KAJ9562976.1"/>
    </source>
</evidence>
<reference evidence="3" key="1">
    <citation type="submission" date="2023-03" db="EMBL/GenBank/DDBJ databases">
        <title>Chromosome-scale reference genome and RAD-based genetic map of yellow starthistle (Centaurea solstitialis) reveal putative structural variation and QTLs associated with invader traits.</title>
        <authorList>
            <person name="Reatini B."/>
            <person name="Cang F.A."/>
            <person name="Jiang Q."/>
            <person name="Mckibben M.T.W."/>
            <person name="Barker M.S."/>
            <person name="Rieseberg L.H."/>
            <person name="Dlugosch K.M."/>
        </authorList>
    </citation>
    <scope>NUCLEOTIDE SEQUENCE</scope>
    <source>
        <strain evidence="3">CAN-66</strain>
        <tissue evidence="3">Leaf</tissue>
    </source>
</reference>
<dbReference type="InterPro" id="IPR012674">
    <property type="entry name" value="Calycin"/>
</dbReference>
<dbReference type="InterPro" id="IPR045165">
    <property type="entry name" value="Nitrobindin"/>
</dbReference>
<protein>
    <recommendedName>
        <fullName evidence="2">THAP4-like heme-binding domain-containing protein</fullName>
    </recommendedName>
</protein>
<accession>A0AA38TWQ1</accession>